<dbReference type="InterPro" id="IPR032675">
    <property type="entry name" value="LRR_dom_sf"/>
</dbReference>
<sequence>MSDFSSSTSVVPSCVLCHSCSSYSFTVEASSVQLPVFPPNYTFSESEISQTLSALKDGQIILESYDKEISRLRSILMKREAERKDLWTRMESCRSSISTMRRFPTEIWHRIFAFVFSSSTDWSLSISGNDVQAIPLTLSRVCSRWRSILKAMHEMWSSIRINIDHPTEYTIDLLDLYISNSRGQPLRISIWQSYEASEYTNDLSQASLYFGENGLFAFQKLMKHMTRCSELHVDVSWEIMSIVVKPEEVSFPLLRSLYAHCPPPGVIVAPSIGWFLDVIRRASLFTKLYLNYLPAVVSSSLPYHQIREMVVDDIDEVSFGTLISSATSLETLDTALSMPKLVDAPEQGFTSRSLRNLKLRLNNGPRSYVSRMLSKSLDRVILPSLVSLKITGSALWVTSVPEAICAIESMIGRSRCSLRTLALYFPLRDSHLPGFNGILRRCHELTELEVVGISPHSEEVGGDPRSRISNALHNLVISDLEPTVERGRQTVILPELKKLVLHVGNPDRWKSDEMHSFMEMLRSRASSEISSLTDVHLIFHPGAVFPDLELEVYILDPDASPSSFEQSDEFDFNEEVQVLRGKGIVLHIEHRRISYHI</sequence>
<evidence type="ECO:0000313" key="2">
    <source>
        <dbReference type="Proteomes" id="UP001049176"/>
    </source>
</evidence>
<dbReference type="GeneID" id="66069487"/>
<dbReference type="Gene3D" id="3.80.10.10">
    <property type="entry name" value="Ribonuclease Inhibitor"/>
    <property type="match status" value="1"/>
</dbReference>
<gene>
    <name evidence="1" type="ORF">E1B28_000411</name>
</gene>
<evidence type="ECO:0008006" key="3">
    <source>
        <dbReference type="Google" id="ProtNLM"/>
    </source>
</evidence>
<dbReference type="OrthoDB" id="2910058at2759"/>
<reference evidence="1" key="1">
    <citation type="journal article" date="2021" name="Genome Biol. Evol.">
        <title>The assembled and annotated genome of the fairy-ring fungus Marasmius oreades.</title>
        <authorList>
            <person name="Hiltunen M."/>
            <person name="Ament-Velasquez S.L."/>
            <person name="Johannesson H."/>
        </authorList>
    </citation>
    <scope>NUCLEOTIDE SEQUENCE</scope>
    <source>
        <strain evidence="1">03SP1</strain>
    </source>
</reference>
<dbReference type="KEGG" id="more:E1B28_000411"/>
<dbReference type="Proteomes" id="UP001049176">
    <property type="component" value="Chromosome 1"/>
</dbReference>
<dbReference type="EMBL" id="CM032181">
    <property type="protein sequence ID" value="KAG7098465.1"/>
    <property type="molecule type" value="Genomic_DNA"/>
</dbReference>
<evidence type="ECO:0000313" key="1">
    <source>
        <dbReference type="EMBL" id="KAG7098465.1"/>
    </source>
</evidence>
<dbReference type="Gene3D" id="1.20.1280.50">
    <property type="match status" value="1"/>
</dbReference>
<comment type="caution">
    <text evidence="1">The sequence shown here is derived from an EMBL/GenBank/DDBJ whole genome shotgun (WGS) entry which is preliminary data.</text>
</comment>
<keyword evidence="2" id="KW-1185">Reference proteome</keyword>
<dbReference type="RefSeq" id="XP_043014935.1">
    <property type="nucleotide sequence ID" value="XM_043146235.1"/>
</dbReference>
<dbReference type="SUPFAM" id="SSF52047">
    <property type="entry name" value="RNI-like"/>
    <property type="match status" value="1"/>
</dbReference>
<dbReference type="AlphaFoldDB" id="A0A9P7V1F7"/>
<accession>A0A9P7V1F7</accession>
<organism evidence="1 2">
    <name type="scientific">Marasmius oreades</name>
    <name type="common">fairy-ring Marasmius</name>
    <dbReference type="NCBI Taxonomy" id="181124"/>
    <lineage>
        <taxon>Eukaryota</taxon>
        <taxon>Fungi</taxon>
        <taxon>Dikarya</taxon>
        <taxon>Basidiomycota</taxon>
        <taxon>Agaricomycotina</taxon>
        <taxon>Agaricomycetes</taxon>
        <taxon>Agaricomycetidae</taxon>
        <taxon>Agaricales</taxon>
        <taxon>Marasmiineae</taxon>
        <taxon>Marasmiaceae</taxon>
        <taxon>Marasmius</taxon>
    </lineage>
</organism>
<protein>
    <recommendedName>
        <fullName evidence="3">F-box domain-containing protein</fullName>
    </recommendedName>
</protein>
<proteinExistence type="predicted"/>
<name>A0A9P7V1F7_9AGAR</name>